<keyword evidence="4" id="KW-1185">Reference proteome</keyword>
<comment type="caution">
    <text evidence="3">The sequence shown here is derived from an EMBL/GenBank/DDBJ whole genome shotgun (WGS) entry which is preliminary data.</text>
</comment>
<dbReference type="InterPro" id="IPR011333">
    <property type="entry name" value="SKP1/BTB/POZ_sf"/>
</dbReference>
<dbReference type="InterPro" id="IPR008974">
    <property type="entry name" value="TRAF-like"/>
</dbReference>
<dbReference type="Gene3D" id="3.30.710.10">
    <property type="entry name" value="Potassium Channel Kv1.1, Chain A"/>
    <property type="match status" value="1"/>
</dbReference>
<dbReference type="SUPFAM" id="SSF54695">
    <property type="entry name" value="POZ domain"/>
    <property type="match status" value="1"/>
</dbReference>
<organism evidence="3 4">
    <name type="scientific">Larinioides sclopetarius</name>
    <dbReference type="NCBI Taxonomy" id="280406"/>
    <lineage>
        <taxon>Eukaryota</taxon>
        <taxon>Metazoa</taxon>
        <taxon>Ecdysozoa</taxon>
        <taxon>Arthropoda</taxon>
        <taxon>Chelicerata</taxon>
        <taxon>Arachnida</taxon>
        <taxon>Araneae</taxon>
        <taxon>Araneomorphae</taxon>
        <taxon>Entelegynae</taxon>
        <taxon>Araneoidea</taxon>
        <taxon>Araneidae</taxon>
        <taxon>Larinioides</taxon>
    </lineage>
</organism>
<dbReference type="PANTHER" id="PTHR24413">
    <property type="entry name" value="SPECKLE-TYPE POZ PROTEIN"/>
    <property type="match status" value="1"/>
</dbReference>
<evidence type="ECO:0000259" key="1">
    <source>
        <dbReference type="PROSITE" id="PS50097"/>
    </source>
</evidence>
<dbReference type="CDD" id="cd00121">
    <property type="entry name" value="MATH"/>
    <property type="match status" value="1"/>
</dbReference>
<accession>A0AAV2BAU7</accession>
<dbReference type="FunFam" id="3.30.710.10:FF:000159">
    <property type="entry name" value="Speckle-type POZ protein B"/>
    <property type="match status" value="1"/>
</dbReference>
<evidence type="ECO:0000259" key="2">
    <source>
        <dbReference type="PROSITE" id="PS50144"/>
    </source>
</evidence>
<dbReference type="InterPro" id="IPR000210">
    <property type="entry name" value="BTB/POZ_dom"/>
</dbReference>
<dbReference type="GO" id="GO:0030163">
    <property type="term" value="P:protein catabolic process"/>
    <property type="evidence" value="ECO:0007669"/>
    <property type="project" value="UniProtKB-ARBA"/>
</dbReference>
<feature type="domain" description="MATH" evidence="2">
    <location>
        <begin position="11"/>
        <end position="145"/>
    </location>
</feature>
<protein>
    <submittedName>
        <fullName evidence="3">Uncharacterized protein</fullName>
    </submittedName>
</protein>
<name>A0AAV2BAU7_9ARAC</name>
<dbReference type="AlphaFoldDB" id="A0AAV2BAU7"/>
<dbReference type="Gene3D" id="2.60.210.10">
    <property type="entry name" value="Apoptosis, Tumor Necrosis Factor Receptor Associated Protein 2, Chain A"/>
    <property type="match status" value="1"/>
</dbReference>
<dbReference type="SUPFAM" id="SSF49599">
    <property type="entry name" value="TRAF domain-like"/>
    <property type="match status" value="1"/>
</dbReference>
<reference evidence="3 4" key="1">
    <citation type="submission" date="2024-04" db="EMBL/GenBank/DDBJ databases">
        <authorList>
            <person name="Rising A."/>
            <person name="Reimegard J."/>
            <person name="Sonavane S."/>
            <person name="Akerstrom W."/>
            <person name="Nylinder S."/>
            <person name="Hedman E."/>
            <person name="Kallberg Y."/>
        </authorList>
    </citation>
    <scope>NUCLEOTIDE SEQUENCE [LARGE SCALE GENOMIC DNA]</scope>
</reference>
<dbReference type="CDD" id="cd18186">
    <property type="entry name" value="BTB_POZ_ZBTB_KLHL-like"/>
    <property type="match status" value="1"/>
</dbReference>
<dbReference type="Pfam" id="PF00651">
    <property type="entry name" value="BTB"/>
    <property type="match status" value="1"/>
</dbReference>
<dbReference type="Gene3D" id="1.25.40.420">
    <property type="match status" value="1"/>
</dbReference>
<proteinExistence type="predicted"/>
<dbReference type="Proteomes" id="UP001497382">
    <property type="component" value="Unassembled WGS sequence"/>
</dbReference>
<evidence type="ECO:0000313" key="4">
    <source>
        <dbReference type="Proteomes" id="UP001497382"/>
    </source>
</evidence>
<dbReference type="SMART" id="SM00225">
    <property type="entry name" value="BTB"/>
    <property type="match status" value="1"/>
</dbReference>
<dbReference type="InterPro" id="IPR002083">
    <property type="entry name" value="MATH/TRAF_dom"/>
</dbReference>
<dbReference type="PROSITE" id="PS50097">
    <property type="entry name" value="BTB"/>
    <property type="match status" value="1"/>
</dbReference>
<sequence>MSHAVNTQKVGFTVIWKIENFSLATKLPKNDYVQSPVFTTDNLHETSWHLHLLPVARARAREYGNKNTFSFRLFKVKEFQRNCILLDYELSILCNGDSKVKSVTVREFYFHIGNAYGTSLDITPHEIFNKPEILPRDTLTVQCQMWHSRTNCLEPGFSLARTIIGVERKTFTWTIDKFSTLQVNDMKSVSVELEPNLKLSLKITLFLTSTPTYDEKIRMKVEGNNEETLDLIIVFRISAQNVNDKAAYHFEDELKLSEGKKEQPLILMLDKKEFISNKDMLLPEDVLSLKFVLVVFKFSASESIILNKIERTTYGADAAVDLKEALTNLIEPPRFEREIHPSTNSLTNDLIHLFENKYLADISLRVRDEVFPVHKAILSARSPVFKTMFDTNMKEKFTNTIEIDDIEPDTIRRLLLYIYSDTLDSDIGWENASSLCLAAEKYSVIGLKEKCSSFLKQNLSLTNICKTVFLADALLDEDLKNAALTFIEKNDKEVMNSNEWKHFALEHPQLTVEILSRLYRKVKEF</sequence>
<gene>
    <name evidence="3" type="ORF">LARSCL_LOCUS17930</name>
</gene>
<evidence type="ECO:0000313" key="3">
    <source>
        <dbReference type="EMBL" id="CAL1292941.1"/>
    </source>
</evidence>
<dbReference type="EMBL" id="CAXIEN010000317">
    <property type="protein sequence ID" value="CAL1292941.1"/>
    <property type="molecule type" value="Genomic_DNA"/>
</dbReference>
<dbReference type="PROSITE" id="PS50144">
    <property type="entry name" value="MATH"/>
    <property type="match status" value="1"/>
</dbReference>
<feature type="domain" description="BTB" evidence="1">
    <location>
        <begin position="360"/>
        <end position="427"/>
    </location>
</feature>